<reference evidence="3 4" key="1">
    <citation type="journal article" date="2014" name="BMC Genomics">
        <title>Comparative genome sequencing reveals chemotype-specific gene clusters in the toxigenic black mold Stachybotrys.</title>
        <authorList>
            <person name="Semeiks J."/>
            <person name="Borek D."/>
            <person name="Otwinowski Z."/>
            <person name="Grishin N.V."/>
        </authorList>
    </citation>
    <scope>NUCLEOTIDE SEQUENCE [LARGE SCALE GENOMIC DNA]</scope>
    <source>
        <strain evidence="3 4">IBT 40285</strain>
    </source>
</reference>
<evidence type="ECO:0000256" key="1">
    <source>
        <dbReference type="SAM" id="MobiDB-lite"/>
    </source>
</evidence>
<dbReference type="InParanoid" id="A0A084QBZ2"/>
<proteinExistence type="predicted"/>
<evidence type="ECO:0000259" key="2">
    <source>
        <dbReference type="PROSITE" id="PS50097"/>
    </source>
</evidence>
<dbReference type="PANTHER" id="PTHR47843">
    <property type="entry name" value="BTB DOMAIN-CONTAINING PROTEIN-RELATED"/>
    <property type="match status" value="1"/>
</dbReference>
<dbReference type="Pfam" id="PF00651">
    <property type="entry name" value="BTB"/>
    <property type="match status" value="1"/>
</dbReference>
<protein>
    <recommendedName>
        <fullName evidence="2">BTB domain-containing protein</fullName>
    </recommendedName>
</protein>
<dbReference type="OMA" id="YICANRF"/>
<dbReference type="Gene3D" id="3.30.710.10">
    <property type="entry name" value="Potassium Channel Kv1.1, Chain A"/>
    <property type="match status" value="1"/>
</dbReference>
<feature type="region of interest" description="Disordered" evidence="1">
    <location>
        <begin position="174"/>
        <end position="229"/>
    </location>
</feature>
<dbReference type="PROSITE" id="PS50097">
    <property type="entry name" value="BTB"/>
    <property type="match status" value="1"/>
</dbReference>
<dbReference type="OrthoDB" id="6359816at2759"/>
<name>A0A084QBZ2_STAC4</name>
<dbReference type="InterPro" id="IPR000210">
    <property type="entry name" value="BTB/POZ_dom"/>
</dbReference>
<gene>
    <name evidence="3" type="ORF">S40285_03429</name>
</gene>
<dbReference type="InterPro" id="IPR011333">
    <property type="entry name" value="SKP1/BTB/POZ_sf"/>
</dbReference>
<dbReference type="HOGENOM" id="CLU_618190_0_0_1"/>
<dbReference type="PANTHER" id="PTHR47843:SF6">
    <property type="entry name" value="BTB DOMAIN-CONTAINING PROTEIN"/>
    <property type="match status" value="1"/>
</dbReference>
<dbReference type="SUPFAM" id="SSF54695">
    <property type="entry name" value="POZ domain"/>
    <property type="match status" value="1"/>
</dbReference>
<dbReference type="STRING" id="1283841.A0A084QBZ2"/>
<evidence type="ECO:0000313" key="4">
    <source>
        <dbReference type="Proteomes" id="UP000028524"/>
    </source>
</evidence>
<feature type="domain" description="BTB" evidence="2">
    <location>
        <begin position="75"/>
        <end position="145"/>
    </location>
</feature>
<dbReference type="Proteomes" id="UP000028524">
    <property type="component" value="Unassembled WGS sequence"/>
</dbReference>
<accession>A0A084QBZ2</accession>
<dbReference type="AlphaFoldDB" id="A0A084QBZ2"/>
<dbReference type="EMBL" id="KL660855">
    <property type="protein sequence ID" value="KFA61477.1"/>
    <property type="molecule type" value="Genomic_DNA"/>
</dbReference>
<sequence length="472" mass="52423">MAEHVEDIPQDLEFAMSRIRLGTRSSNSSHSSRSTNLQPLPVVLNTNHLQPKQESKLSLKEDLWLSTVDGRYNSMPMPVHVGEGSARHTFYVHRDILCKSEWFRAAICGPFKEANEGEVNLPEEDPAIFHFVVAFLYEDKFTPLRSASSALGTFSLSPLYRPWKLTKHIEPACDKGKGRAQDRISMPTPSNIAVGGSRPGPPHNDADRRRPGLQQDAEEQGRPQTKRLGHHRPDCFCPQCLTGAERCWQCGAPSDMSSFARRRQPPNPGPGMMVPLAPGLPPAPGPPVAEQRSASVDVATIGEGRLTKEDLRTWLMAYELTLEVYICANRFLMEPLKKAVARSCIDMLEAAGSDAAVPEVLTLCNKLYAGVPETDPLLKMVLARVGFLQPLLWKRAPITTSEFLVANPEIAAQMLRDTVMRHETFMDSNTLPAMESHNPRLEAQAWRRARVGGRAAVAGMAGMTEQEMLWYQ</sequence>
<organism evidence="3 4">
    <name type="scientific">Stachybotrys chlorohalonatus (strain IBT 40285)</name>
    <dbReference type="NCBI Taxonomy" id="1283841"/>
    <lineage>
        <taxon>Eukaryota</taxon>
        <taxon>Fungi</taxon>
        <taxon>Dikarya</taxon>
        <taxon>Ascomycota</taxon>
        <taxon>Pezizomycotina</taxon>
        <taxon>Sordariomycetes</taxon>
        <taxon>Hypocreomycetidae</taxon>
        <taxon>Hypocreales</taxon>
        <taxon>Stachybotryaceae</taxon>
        <taxon>Stachybotrys</taxon>
    </lineage>
</organism>
<dbReference type="CDD" id="cd18186">
    <property type="entry name" value="BTB_POZ_ZBTB_KLHL-like"/>
    <property type="match status" value="1"/>
</dbReference>
<evidence type="ECO:0000313" key="3">
    <source>
        <dbReference type="EMBL" id="KFA61477.1"/>
    </source>
</evidence>
<keyword evidence="4" id="KW-1185">Reference proteome</keyword>